<dbReference type="InterPro" id="IPR011130">
    <property type="entry name" value="SecA_preprotein_X-link_dom"/>
</dbReference>
<keyword evidence="10 11" id="KW-0472">Membrane</keyword>
<proteinExistence type="inferred from homology"/>
<dbReference type="InterPro" id="IPR044722">
    <property type="entry name" value="SecA_SF2_C"/>
</dbReference>
<evidence type="ECO:0000256" key="2">
    <source>
        <dbReference type="ARBA" id="ARBA00022475"/>
    </source>
</evidence>
<dbReference type="InterPro" id="IPR036670">
    <property type="entry name" value="SecA_X-link_sf"/>
</dbReference>
<feature type="domain" description="Helicase C-terminal" evidence="13">
    <location>
        <begin position="471"/>
        <end position="634"/>
    </location>
</feature>
<dbReference type="CDD" id="cd17928">
    <property type="entry name" value="DEXDc_SecA"/>
    <property type="match status" value="1"/>
</dbReference>
<dbReference type="InterPro" id="IPR001650">
    <property type="entry name" value="Helicase_C-like"/>
</dbReference>
<dbReference type="PRINTS" id="PR00906">
    <property type="entry name" value="SECA"/>
</dbReference>
<dbReference type="InterPro" id="IPR011115">
    <property type="entry name" value="SecA_DEAD"/>
</dbReference>
<evidence type="ECO:0000256" key="8">
    <source>
        <dbReference type="ARBA" id="ARBA00022967"/>
    </source>
</evidence>
<dbReference type="InterPro" id="IPR014001">
    <property type="entry name" value="Helicase_ATP-bd"/>
</dbReference>
<dbReference type="PROSITE" id="PS51196">
    <property type="entry name" value="SECA_MOTOR_DEAD"/>
    <property type="match status" value="1"/>
</dbReference>
<evidence type="ECO:0000256" key="10">
    <source>
        <dbReference type="ARBA" id="ARBA00023136"/>
    </source>
</evidence>
<keyword evidence="4" id="KW-0997">Cell inner membrane</keyword>
<feature type="domain" description="SecA family profile" evidence="14">
    <location>
        <begin position="39"/>
        <end position="629"/>
    </location>
</feature>
<keyword evidence="8 11" id="KW-1278">Translocase</keyword>
<dbReference type="InterPro" id="IPR014018">
    <property type="entry name" value="SecA_motor_DEAD"/>
</dbReference>
<feature type="domain" description="Helicase ATP-binding" evidence="12">
    <location>
        <begin position="125"/>
        <end position="301"/>
    </location>
</feature>
<dbReference type="SMART" id="SM00958">
    <property type="entry name" value="SecA_PP_bind"/>
    <property type="match status" value="1"/>
</dbReference>
<dbReference type="InterPro" id="IPR027417">
    <property type="entry name" value="P-loop_NTPase"/>
</dbReference>
<dbReference type="CDD" id="cd18803">
    <property type="entry name" value="SF2_C_secA"/>
    <property type="match status" value="1"/>
</dbReference>
<evidence type="ECO:0000259" key="14">
    <source>
        <dbReference type="PROSITE" id="PS51196"/>
    </source>
</evidence>
<evidence type="ECO:0000256" key="6">
    <source>
        <dbReference type="ARBA" id="ARBA00022840"/>
    </source>
</evidence>
<sequence>MSEALLLRLRPRDLASGRPYAERDERTPAWHDEFALGLWHGWVRPALRPLDIAGAGARKVVRLARALEVEMAALDEQQLRQRAALLRHAMRRSRFGVDAVAAFFALVREVAGRVLGKRHYDSQLHAGWLLLHGSLAEMATGEGKTFAATLPVCAAALVGLPVHVVTVNDYLAARDAEAMAPLYAFFGLRCGAIVHELTRAQRREVYAGDIAYCSNKELTFDYLRDRTALGDRASPLHRALAEGGGMSDNPATVLRGLTFALVDEADSVFIDEARTPLILSASLPPGARGALVDWALAFARGLQPARDFDLEPAQPRVRLNDTGRAAVEAALDSAAAPPDVGLRACTEAVTQALAALWLYRRDQQYVVVDGKVQIVDESTGRVMADRAWERGLHQMIEAKEGLVLSGERVTLARITYQRFFRRYLRLAGMTGTATEVAAEIGRVYGLPVARVPLHRPSLALRARPRCLPDADARWAAVLASVQAQAQQQGRPVLVGTRTVQSSEHLSALLAAAGIEHVVLNAKHDRVEAEVIARAGGSGVVTVATNMAGRGTDIALGEGVAGRGGLHVILTEFHDSARIDRQLFGRAARQGDPGSGEAIVALDDELFRLHAPLLSALLQRLLAGREPHAALLWLLRRAAQSSAESRHRAARAASLKQDRRLAAMLSFSGRGE</sequence>
<dbReference type="Pfam" id="PF01043">
    <property type="entry name" value="SecA_PP_bind"/>
    <property type="match status" value="1"/>
</dbReference>
<comment type="caution">
    <text evidence="15">The sequence shown here is derived from an EMBL/GenBank/DDBJ whole genome shotgun (WGS) entry which is preliminary data.</text>
</comment>
<dbReference type="Proteomes" id="UP001606210">
    <property type="component" value="Unassembled WGS sequence"/>
</dbReference>
<keyword evidence="9 11" id="KW-0811">Translocation</keyword>
<evidence type="ECO:0000259" key="13">
    <source>
        <dbReference type="PROSITE" id="PS51194"/>
    </source>
</evidence>
<keyword evidence="3 11" id="KW-0963">Cytoplasm</keyword>
<evidence type="ECO:0000256" key="9">
    <source>
        <dbReference type="ARBA" id="ARBA00023010"/>
    </source>
</evidence>
<evidence type="ECO:0000256" key="3">
    <source>
        <dbReference type="ARBA" id="ARBA00022490"/>
    </source>
</evidence>
<keyword evidence="6 11" id="KW-0067">ATP-binding</keyword>
<dbReference type="SUPFAM" id="SSF81767">
    <property type="entry name" value="Pre-protein crosslinking domain of SecA"/>
    <property type="match status" value="1"/>
</dbReference>
<dbReference type="Gene3D" id="3.90.1440.10">
    <property type="entry name" value="SecA, preprotein cross-linking domain"/>
    <property type="match status" value="1"/>
</dbReference>
<evidence type="ECO:0000256" key="7">
    <source>
        <dbReference type="ARBA" id="ARBA00022927"/>
    </source>
</evidence>
<dbReference type="InterPro" id="IPR000185">
    <property type="entry name" value="SecA"/>
</dbReference>
<dbReference type="HAMAP" id="MF_01382">
    <property type="entry name" value="SecA"/>
    <property type="match status" value="1"/>
</dbReference>
<evidence type="ECO:0000256" key="11">
    <source>
        <dbReference type="HAMAP-Rule" id="MF_01382"/>
    </source>
</evidence>
<evidence type="ECO:0000256" key="1">
    <source>
        <dbReference type="ARBA" id="ARBA00022448"/>
    </source>
</evidence>
<evidence type="ECO:0000259" key="12">
    <source>
        <dbReference type="PROSITE" id="PS51192"/>
    </source>
</evidence>
<comment type="catalytic activity">
    <reaction evidence="11">
        <text>ATP + H2O + cellular proteinSide 1 = ADP + phosphate + cellular proteinSide 2.</text>
        <dbReference type="EC" id="7.4.2.8"/>
    </reaction>
</comment>
<protein>
    <recommendedName>
        <fullName evidence="11">Protein translocase subunit SecA</fullName>
        <ecNumber evidence="11">7.4.2.8</ecNumber>
    </recommendedName>
</protein>
<dbReference type="SUPFAM" id="SSF52540">
    <property type="entry name" value="P-loop containing nucleoside triphosphate hydrolases"/>
    <property type="match status" value="2"/>
</dbReference>
<dbReference type="Gene3D" id="3.40.50.300">
    <property type="entry name" value="P-loop containing nucleotide triphosphate hydrolases"/>
    <property type="match status" value="2"/>
</dbReference>
<dbReference type="PROSITE" id="PS01312">
    <property type="entry name" value="SECA"/>
    <property type="match status" value="1"/>
</dbReference>
<evidence type="ECO:0000313" key="16">
    <source>
        <dbReference type="Proteomes" id="UP001606210"/>
    </source>
</evidence>
<dbReference type="EC" id="7.4.2.8" evidence="11"/>
<name>A0ABW7F0M7_9BURK</name>
<comment type="subunit">
    <text evidence="11">Monomer and homodimer. Part of the essential Sec protein translocation apparatus which comprises SecA, SecYEG and auxiliary proteins SecDF-YajC and YidC.</text>
</comment>
<keyword evidence="7 11" id="KW-0653">Protein transport</keyword>
<dbReference type="Pfam" id="PF21090">
    <property type="entry name" value="P-loop_SecA"/>
    <property type="match status" value="2"/>
</dbReference>
<dbReference type="PANTHER" id="PTHR30612:SF0">
    <property type="entry name" value="CHLOROPLAST PROTEIN-TRANSPORTING ATPASE"/>
    <property type="match status" value="1"/>
</dbReference>
<dbReference type="InterPro" id="IPR020937">
    <property type="entry name" value="SecA_CS"/>
</dbReference>
<dbReference type="PROSITE" id="PS51192">
    <property type="entry name" value="HELICASE_ATP_BIND_1"/>
    <property type="match status" value="1"/>
</dbReference>
<evidence type="ECO:0000313" key="15">
    <source>
        <dbReference type="EMBL" id="MFG6428858.1"/>
    </source>
</evidence>
<feature type="binding site" evidence="11">
    <location>
        <position position="123"/>
    </location>
    <ligand>
        <name>ATP</name>
        <dbReference type="ChEBI" id="CHEBI:30616"/>
    </ligand>
</feature>
<organism evidence="15 16">
    <name type="scientific">Pelomonas parva</name>
    <dbReference type="NCBI Taxonomy" id="3299032"/>
    <lineage>
        <taxon>Bacteria</taxon>
        <taxon>Pseudomonadati</taxon>
        <taxon>Pseudomonadota</taxon>
        <taxon>Betaproteobacteria</taxon>
        <taxon>Burkholderiales</taxon>
        <taxon>Sphaerotilaceae</taxon>
        <taxon>Roseateles</taxon>
    </lineage>
</organism>
<evidence type="ECO:0000256" key="5">
    <source>
        <dbReference type="ARBA" id="ARBA00022741"/>
    </source>
</evidence>
<dbReference type="SMART" id="SM00957">
    <property type="entry name" value="SecA_DEAD"/>
    <property type="match status" value="1"/>
</dbReference>
<keyword evidence="16" id="KW-1185">Reference proteome</keyword>
<dbReference type="EMBL" id="JBIGHV010000001">
    <property type="protein sequence ID" value="MFG6428858.1"/>
    <property type="molecule type" value="Genomic_DNA"/>
</dbReference>
<gene>
    <name evidence="11" type="primary">secA</name>
    <name evidence="15" type="ORF">ACG00Y_02990</name>
</gene>
<feature type="binding site" evidence="11">
    <location>
        <position position="552"/>
    </location>
    <ligand>
        <name>ATP</name>
        <dbReference type="ChEBI" id="CHEBI:30616"/>
    </ligand>
</feature>
<dbReference type="Pfam" id="PF07517">
    <property type="entry name" value="SecA_DEAD"/>
    <property type="match status" value="1"/>
</dbReference>
<keyword evidence="2 11" id="KW-1003">Cell membrane</keyword>
<dbReference type="PROSITE" id="PS51194">
    <property type="entry name" value="HELICASE_CTER"/>
    <property type="match status" value="1"/>
</dbReference>
<accession>A0ABW7F0M7</accession>
<keyword evidence="1 11" id="KW-0813">Transport</keyword>
<comment type="function">
    <text evidence="11">Part of the Sec protein translocase complex. Interacts with the SecYEG preprotein conducting channel. Has a central role in coupling the hydrolysis of ATP to the transfer of proteins into and across the cell membrane, serving both as a receptor for the preprotein-SecB complex and as an ATP-driven molecular motor driving the stepwise translocation of polypeptide chains across the membrane.</text>
</comment>
<dbReference type="RefSeq" id="WP_394475828.1">
    <property type="nucleotide sequence ID" value="NZ_JBIGHV010000001.1"/>
</dbReference>
<reference evidence="15 16" key="1">
    <citation type="submission" date="2024-08" db="EMBL/GenBank/DDBJ databases">
        <authorList>
            <person name="Lu H."/>
        </authorList>
    </citation>
    <scope>NUCLEOTIDE SEQUENCE [LARGE SCALE GENOMIC DNA]</scope>
    <source>
        <strain evidence="15 16">LYH14W</strain>
    </source>
</reference>
<keyword evidence="5 11" id="KW-0547">Nucleotide-binding</keyword>
<comment type="subcellular location">
    <subcellularLocation>
        <location evidence="11">Cell membrane</location>
        <topology evidence="11">Peripheral membrane protein</topology>
        <orientation evidence="11">Cytoplasmic side</orientation>
    </subcellularLocation>
    <subcellularLocation>
        <location evidence="11">Cytoplasm</location>
    </subcellularLocation>
    <text evidence="11">Distribution is 50-50.</text>
</comment>
<evidence type="ECO:0000256" key="4">
    <source>
        <dbReference type="ARBA" id="ARBA00022519"/>
    </source>
</evidence>
<feature type="binding site" evidence="11">
    <location>
        <begin position="141"/>
        <end position="145"/>
    </location>
    <ligand>
        <name>ATP</name>
        <dbReference type="ChEBI" id="CHEBI:30616"/>
    </ligand>
</feature>
<comment type="similarity">
    <text evidence="11">Belongs to the SecA family.</text>
</comment>
<dbReference type="PANTHER" id="PTHR30612">
    <property type="entry name" value="SECA INNER MEMBRANE COMPONENT OF SEC PROTEIN SECRETION SYSTEM"/>
    <property type="match status" value="1"/>
</dbReference>